<dbReference type="SUPFAM" id="SSF48225">
    <property type="entry name" value="Seven-hairpin glycosidases"/>
    <property type="match status" value="1"/>
</dbReference>
<dbReference type="OrthoDB" id="10052040at2759"/>
<feature type="active site" description="Proton donor" evidence="6">
    <location>
        <position position="305"/>
    </location>
</feature>
<accession>A0A8H3EDH7</accession>
<feature type="region of interest" description="Disordered" evidence="9">
    <location>
        <begin position="46"/>
        <end position="71"/>
    </location>
</feature>
<dbReference type="EMBL" id="CAJPDR010000008">
    <property type="protein sequence ID" value="CAF9904831.1"/>
    <property type="molecule type" value="Genomic_DNA"/>
</dbReference>
<reference evidence="10" key="1">
    <citation type="submission" date="2021-03" db="EMBL/GenBank/DDBJ databases">
        <authorList>
            <person name="Tagirdzhanova G."/>
        </authorList>
    </citation>
    <scope>NUCLEOTIDE SEQUENCE</scope>
</reference>
<dbReference type="GO" id="GO:0005975">
    <property type="term" value="P:carbohydrate metabolic process"/>
    <property type="evidence" value="ECO:0007669"/>
    <property type="project" value="InterPro"/>
</dbReference>
<dbReference type="InterPro" id="IPR001382">
    <property type="entry name" value="Glyco_hydro_47"/>
</dbReference>
<protein>
    <recommendedName>
        <fullName evidence="8">alpha-1,2-Mannosidase</fullName>
        <ecNumber evidence="8">3.2.1.-</ecNumber>
    </recommendedName>
</protein>
<evidence type="ECO:0000256" key="4">
    <source>
        <dbReference type="ARBA" id="ARBA00022801"/>
    </source>
</evidence>
<dbReference type="PANTHER" id="PTHR11742:SF103">
    <property type="entry name" value="ENDOPLASMIC RETICULUM MANNOSIDASE MNL2-RELATED"/>
    <property type="match status" value="1"/>
</dbReference>
<dbReference type="Gene3D" id="1.50.10.10">
    <property type="match status" value="3"/>
</dbReference>
<feature type="compositionally biased region" description="Basic and acidic residues" evidence="9">
    <location>
        <begin position="882"/>
        <end position="899"/>
    </location>
</feature>
<evidence type="ECO:0000313" key="10">
    <source>
        <dbReference type="EMBL" id="CAF9904831.1"/>
    </source>
</evidence>
<dbReference type="GO" id="GO:0004571">
    <property type="term" value="F:mannosyl-oligosaccharide 1,2-alpha-mannosidase activity"/>
    <property type="evidence" value="ECO:0007669"/>
    <property type="project" value="InterPro"/>
</dbReference>
<feature type="region of interest" description="Disordered" evidence="9">
    <location>
        <begin position="91"/>
        <end position="160"/>
    </location>
</feature>
<dbReference type="InterPro" id="IPR050749">
    <property type="entry name" value="Glycosyl_Hydrolase_47"/>
</dbReference>
<feature type="disulfide bond" evidence="7">
    <location>
        <begin position="662"/>
        <end position="691"/>
    </location>
</feature>
<evidence type="ECO:0000256" key="3">
    <source>
        <dbReference type="ARBA" id="ARBA00007658"/>
    </source>
</evidence>
<dbReference type="GO" id="GO:0005509">
    <property type="term" value="F:calcium ion binding"/>
    <property type="evidence" value="ECO:0007669"/>
    <property type="project" value="InterPro"/>
</dbReference>
<feature type="region of interest" description="Disordered" evidence="9">
    <location>
        <begin position="426"/>
        <end position="524"/>
    </location>
</feature>
<dbReference type="PRINTS" id="PR00747">
    <property type="entry name" value="GLYHDRLASE47"/>
</dbReference>
<evidence type="ECO:0000256" key="9">
    <source>
        <dbReference type="SAM" id="MobiDB-lite"/>
    </source>
</evidence>
<proteinExistence type="inferred from homology"/>
<dbReference type="Proteomes" id="UP000664203">
    <property type="component" value="Unassembled WGS sequence"/>
</dbReference>
<evidence type="ECO:0000256" key="1">
    <source>
        <dbReference type="ARBA" id="ARBA00001913"/>
    </source>
</evidence>
<sequence length="1048" mass="114726">MFRMRRYRVFLVFAVITVGALYYFTILGGLESAGAASVEGLKNFGQKIESPSSPPVSKSKQDSDSEGESNAKDIIAPIAVLSLAELGTTKPSVAAAQEPESQATPAPLVKPASRYGHSDAPDKPPSAGKLAPAATSTSPNKTTKVETGPADPIGEPESGKGRMEIIAATGIPKIHWSQQPEHFPVPTDDIIQLPTGKPKTIPQIQHKFTAESASDKAAREDKREIIKKAFSFSWDGYRSKAWRQDELSPISGKHRNPFCGWGATLVDTLDTLWMMDLKDDFEEAVDAVKEIDFTTSARNDIPLFETVIRYLGGLVAAYDISGGTYRVLLDKAVELADILMGAFDTPNRMPMTFYMWKPTFASQPHRAKTRVVLAELGSLSVEFTRLAQITKEARYYDAVARITNEFEIWQNDTRMPGLWPLKVDASGCKKPEQAPQTKYDHPTRKGPTNSNPLLLPEDKAAAADSPSFLDGGQARKVKAEEDLQSKSEGGLVDAVDEVRKASPKSPVESNSALSPKAPASGVEAAKHIEHESYDSPPMSSAARALVKREVSTDPASKPTECEPQGLASPPYTSSEEFGIGGQADSTYEYLPKEYMLLGGLEEKYRAMYEMAAEGTIKNLLFRPMIPDEKRHILHAGLAKVAEKKSPIEDKVDLRPEGTHLTCFAGAMFAIGAKIFDRKDDMDIAWKLTDGCVWAYEATNTGIMPESYLAIPCPNADICPWNETLWHEKLDPFGDLREKTRPLRQQAVLSSEKKTPIKDPLEDGDKVSLTETTKASLVPGMAGSQTEWLNDKKDDSGPAGTAISSSRISNAAKPKVALSEEETDEVMPQAKEAAASSKSLDKRQLGDLNEETPIAPAAGKTVSSAAAIPKEPKDTVSKPTIKSSEEPMVEKTSAEQKLDMSKASSPVLKEKATGVKHANGTAKPTLYTPPPIPTREEFVKARISDERLPKGMTKVTGGRYLLRPEAIESVFVMYRTTGDEYWREKGWEMFKAIERHTIATYGASAISDVTSKKPVALDEMESFWLAETLKYFYLLFSEPDVVSLDEYVL</sequence>
<evidence type="ECO:0000256" key="8">
    <source>
        <dbReference type="RuleBase" id="RU361193"/>
    </source>
</evidence>
<feature type="active site" evidence="6">
    <location>
        <position position="964"/>
    </location>
</feature>
<feature type="active site" description="Proton donor" evidence="6">
    <location>
        <position position="705"/>
    </location>
</feature>
<evidence type="ECO:0000256" key="2">
    <source>
        <dbReference type="ARBA" id="ARBA00004922"/>
    </source>
</evidence>
<feature type="compositionally biased region" description="Basic and acidic residues" evidence="9">
    <location>
        <begin position="427"/>
        <end position="443"/>
    </location>
</feature>
<keyword evidence="4 8" id="KW-0378">Hydrolase</keyword>
<feature type="region of interest" description="Disordered" evidence="9">
    <location>
        <begin position="743"/>
        <end position="843"/>
    </location>
</feature>
<gene>
    <name evidence="10" type="ORF">ALECFALPRED_009951</name>
</gene>
<dbReference type="EC" id="3.2.1.-" evidence="8"/>
<feature type="active site" evidence="6">
    <location>
        <position position="584"/>
    </location>
</feature>
<dbReference type="GO" id="GO:0036503">
    <property type="term" value="P:ERAD pathway"/>
    <property type="evidence" value="ECO:0007669"/>
    <property type="project" value="UniProtKB-ARBA"/>
</dbReference>
<keyword evidence="8" id="KW-0326">Glycosidase</keyword>
<dbReference type="GO" id="GO:0016020">
    <property type="term" value="C:membrane"/>
    <property type="evidence" value="ECO:0007669"/>
    <property type="project" value="InterPro"/>
</dbReference>
<comment type="caution">
    <text evidence="10">The sequence shown here is derived from an EMBL/GenBank/DDBJ whole genome shotgun (WGS) entry which is preliminary data.</text>
</comment>
<evidence type="ECO:0000256" key="7">
    <source>
        <dbReference type="PIRSR" id="PIRSR601382-3"/>
    </source>
</evidence>
<comment type="pathway">
    <text evidence="2">Protein modification; protein glycosylation.</text>
</comment>
<comment type="cofactor">
    <cofactor evidence="1">
        <name>Ca(2+)</name>
        <dbReference type="ChEBI" id="CHEBI:29108"/>
    </cofactor>
</comment>
<keyword evidence="11" id="KW-1185">Reference proteome</keyword>
<dbReference type="Pfam" id="PF01532">
    <property type="entry name" value="Glyco_hydro_47"/>
    <property type="match status" value="1"/>
</dbReference>
<feature type="compositionally biased region" description="Basic and acidic residues" evidence="9">
    <location>
        <begin position="750"/>
        <end position="767"/>
    </location>
</feature>
<dbReference type="PANTHER" id="PTHR11742">
    <property type="entry name" value="MANNOSYL-OLIGOSACCHARIDE ALPHA-1,2-MANNOSIDASE-RELATED"/>
    <property type="match status" value="1"/>
</dbReference>
<keyword evidence="5 7" id="KW-1015">Disulfide bond</keyword>
<feature type="region of interest" description="Disordered" evidence="9">
    <location>
        <begin position="868"/>
        <end position="904"/>
    </location>
</feature>
<dbReference type="UniPathway" id="UPA00378"/>
<dbReference type="AlphaFoldDB" id="A0A8H3EDH7"/>
<feature type="region of interest" description="Disordered" evidence="9">
    <location>
        <begin position="549"/>
        <end position="575"/>
    </location>
</feature>
<evidence type="ECO:0000256" key="5">
    <source>
        <dbReference type="ARBA" id="ARBA00023157"/>
    </source>
</evidence>
<dbReference type="GO" id="GO:0005783">
    <property type="term" value="C:endoplasmic reticulum"/>
    <property type="evidence" value="ECO:0007669"/>
    <property type="project" value="TreeGrafter"/>
</dbReference>
<comment type="similarity">
    <text evidence="3 8">Belongs to the glycosyl hydrolase 47 family.</text>
</comment>
<dbReference type="InterPro" id="IPR012341">
    <property type="entry name" value="6hp_glycosidase-like_sf"/>
</dbReference>
<name>A0A8H3EDH7_9LECA</name>
<dbReference type="InterPro" id="IPR036026">
    <property type="entry name" value="Seven-hairpin_glycosidases"/>
</dbReference>
<evidence type="ECO:0000256" key="6">
    <source>
        <dbReference type="PIRSR" id="PIRSR601382-1"/>
    </source>
</evidence>
<organism evidence="10 11">
    <name type="scientific">Alectoria fallacina</name>
    <dbReference type="NCBI Taxonomy" id="1903189"/>
    <lineage>
        <taxon>Eukaryota</taxon>
        <taxon>Fungi</taxon>
        <taxon>Dikarya</taxon>
        <taxon>Ascomycota</taxon>
        <taxon>Pezizomycotina</taxon>
        <taxon>Lecanoromycetes</taxon>
        <taxon>OSLEUM clade</taxon>
        <taxon>Lecanoromycetidae</taxon>
        <taxon>Lecanorales</taxon>
        <taxon>Lecanorineae</taxon>
        <taxon>Parmeliaceae</taxon>
        <taxon>Alectoria</taxon>
    </lineage>
</organism>
<evidence type="ECO:0000313" key="11">
    <source>
        <dbReference type="Proteomes" id="UP000664203"/>
    </source>
</evidence>